<organism evidence="2 3">
    <name type="scientific">Artemia franciscana</name>
    <name type="common">Brine shrimp</name>
    <name type="synonym">Artemia sanfranciscana</name>
    <dbReference type="NCBI Taxonomy" id="6661"/>
    <lineage>
        <taxon>Eukaryota</taxon>
        <taxon>Metazoa</taxon>
        <taxon>Ecdysozoa</taxon>
        <taxon>Arthropoda</taxon>
        <taxon>Crustacea</taxon>
        <taxon>Branchiopoda</taxon>
        <taxon>Anostraca</taxon>
        <taxon>Artemiidae</taxon>
        <taxon>Artemia</taxon>
    </lineage>
</organism>
<keyword evidence="3" id="KW-1185">Reference proteome</keyword>
<proteinExistence type="predicted"/>
<keyword evidence="1" id="KW-0732">Signal</keyword>
<evidence type="ECO:0000313" key="3">
    <source>
        <dbReference type="Proteomes" id="UP001187531"/>
    </source>
</evidence>
<dbReference type="EMBL" id="JAVRJZ010000019">
    <property type="protein sequence ID" value="KAK2706757.1"/>
    <property type="molecule type" value="Genomic_DNA"/>
</dbReference>
<feature type="chain" id="PRO_5041742019" evidence="1">
    <location>
        <begin position="23"/>
        <end position="246"/>
    </location>
</feature>
<sequence>MQPKTQQAQLLLPSILLQLRAGKSVCMVKVANGEGLTLMPLAECNAHFILQSIMKLNSMGDRTHLCLTPKPLSKREDNFSSTSTQVPTEDSFKIEVTNAARTTPGLQVQVKKPWLSLKAVDVTTLRRQARLQGDMKIYQHINDVRNKLIYRNFKSFVDTKADGLQEAATRKDVGAVYKHLRAANAAEAAKQVVLTEIHKALAAAQEAWDAATAAQQAAKLAQEASAISNSGANVAIIKHSAGGDHY</sequence>
<name>A0AA88HJY7_ARTSF</name>
<comment type="caution">
    <text evidence="2">The sequence shown here is derived from an EMBL/GenBank/DDBJ whole genome shotgun (WGS) entry which is preliminary data.</text>
</comment>
<accession>A0AA88HJY7</accession>
<evidence type="ECO:0000256" key="1">
    <source>
        <dbReference type="SAM" id="SignalP"/>
    </source>
</evidence>
<protein>
    <submittedName>
        <fullName evidence="2">Uncharacterized protein</fullName>
    </submittedName>
</protein>
<feature type="signal peptide" evidence="1">
    <location>
        <begin position="1"/>
        <end position="22"/>
    </location>
</feature>
<dbReference type="AlphaFoldDB" id="A0AA88HJY7"/>
<reference evidence="2" key="1">
    <citation type="submission" date="2023-07" db="EMBL/GenBank/DDBJ databases">
        <title>Chromosome-level genome assembly of Artemia franciscana.</title>
        <authorList>
            <person name="Jo E."/>
        </authorList>
    </citation>
    <scope>NUCLEOTIDE SEQUENCE</scope>
    <source>
        <tissue evidence="2">Whole body</tissue>
    </source>
</reference>
<evidence type="ECO:0000313" key="2">
    <source>
        <dbReference type="EMBL" id="KAK2706757.1"/>
    </source>
</evidence>
<dbReference type="Proteomes" id="UP001187531">
    <property type="component" value="Unassembled WGS sequence"/>
</dbReference>
<gene>
    <name evidence="2" type="ORF">QYM36_014708</name>
</gene>